<dbReference type="STRING" id="717774.Marme_2012"/>
<sequence>MNIRTAYIINTLKQLNDRLLEHDPFNREHLAEEESDFIEKMGDLFTIPAEGNPEFLFEIQELLSRFVRCYPNLVPLMKRELLWFAGGECLHFLGDEELSVYELLEEEIYQLESSSQEYSISELLEKIRKPKQPLH</sequence>
<dbReference type="InterPro" id="IPR048156">
    <property type="entry name" value="PA2817-like"/>
</dbReference>
<dbReference type="NCBIfam" id="NF041512">
    <property type="entry name" value="PA2817_fam"/>
    <property type="match status" value="1"/>
</dbReference>
<accession>F2K3B8</accession>
<proteinExistence type="predicted"/>
<dbReference type="AlphaFoldDB" id="F2K3B8"/>
<evidence type="ECO:0000313" key="1">
    <source>
        <dbReference type="EMBL" id="ADZ91260.1"/>
    </source>
</evidence>
<dbReference type="RefSeq" id="WP_013661165.1">
    <property type="nucleotide sequence ID" value="NC_015276.1"/>
</dbReference>
<evidence type="ECO:0008006" key="3">
    <source>
        <dbReference type="Google" id="ProtNLM"/>
    </source>
</evidence>
<protein>
    <recommendedName>
        <fullName evidence="3">Dehydrogenase</fullName>
    </recommendedName>
</protein>
<dbReference type="KEGG" id="mme:Marme_2012"/>
<gene>
    <name evidence="1" type="ordered locus">Marme_2012</name>
</gene>
<dbReference type="EMBL" id="CP002583">
    <property type="protein sequence ID" value="ADZ91260.1"/>
    <property type="molecule type" value="Genomic_DNA"/>
</dbReference>
<reference evidence="1 2" key="1">
    <citation type="journal article" date="2012" name="Stand. Genomic Sci.">
        <title>Complete genome sequence of the melanogenic marine bacterium Marinomonas mediterranea type strain (MMB-1(T)).</title>
        <authorList>
            <person name="Lucas-Elio P."/>
            <person name="Goodwin L."/>
            <person name="Woyke T."/>
            <person name="Pitluck S."/>
            <person name="Nolan M."/>
            <person name="Kyrpides N.C."/>
            <person name="Detter J.C."/>
            <person name="Copeland A."/>
            <person name="Teshima H."/>
            <person name="Bruce D."/>
            <person name="Detter C."/>
            <person name="Tapia R."/>
            <person name="Han S."/>
            <person name="Land M.L."/>
            <person name="Ivanova N."/>
            <person name="Mikhailova N."/>
            <person name="Johnston A.W."/>
            <person name="Sanchez-Amat A."/>
        </authorList>
    </citation>
    <scope>NUCLEOTIDE SEQUENCE [LARGE SCALE GENOMIC DNA]</scope>
    <source>
        <strain evidence="2">ATCC 700492 / JCM 21426 / NBRC 103028 / MMB-1</strain>
    </source>
</reference>
<dbReference type="PATRIC" id="fig|717774.3.peg.2073"/>
<evidence type="ECO:0000313" key="2">
    <source>
        <dbReference type="Proteomes" id="UP000001062"/>
    </source>
</evidence>
<dbReference type="OrthoDB" id="6088965at2"/>
<keyword evidence="2" id="KW-1185">Reference proteome</keyword>
<name>F2K3B8_MARM1</name>
<dbReference type="eggNOG" id="ENOG5032XDG">
    <property type="taxonomic scope" value="Bacteria"/>
</dbReference>
<dbReference type="HOGENOM" id="CLU_137943_1_0_6"/>
<organism evidence="1 2">
    <name type="scientific">Marinomonas mediterranea (strain ATCC 700492 / JCM 21426 / NBRC 103028 / MMB-1)</name>
    <dbReference type="NCBI Taxonomy" id="717774"/>
    <lineage>
        <taxon>Bacteria</taxon>
        <taxon>Pseudomonadati</taxon>
        <taxon>Pseudomonadota</taxon>
        <taxon>Gammaproteobacteria</taxon>
        <taxon>Oceanospirillales</taxon>
        <taxon>Oceanospirillaceae</taxon>
        <taxon>Marinomonas</taxon>
    </lineage>
</organism>
<dbReference type="Proteomes" id="UP000001062">
    <property type="component" value="Chromosome"/>
</dbReference>